<reference evidence="1 2" key="1">
    <citation type="submission" date="2019-02" db="EMBL/GenBank/DDBJ databases">
        <title>Deep-cultivation of Planctomycetes and their phenomic and genomic characterization uncovers novel biology.</title>
        <authorList>
            <person name="Wiegand S."/>
            <person name="Jogler M."/>
            <person name="Boedeker C."/>
            <person name="Pinto D."/>
            <person name="Vollmers J."/>
            <person name="Rivas-Marin E."/>
            <person name="Kohn T."/>
            <person name="Peeters S.H."/>
            <person name="Heuer A."/>
            <person name="Rast P."/>
            <person name="Oberbeckmann S."/>
            <person name="Bunk B."/>
            <person name="Jeske O."/>
            <person name="Meyerdierks A."/>
            <person name="Storesund J.E."/>
            <person name="Kallscheuer N."/>
            <person name="Luecker S."/>
            <person name="Lage O.M."/>
            <person name="Pohl T."/>
            <person name="Merkel B.J."/>
            <person name="Hornburger P."/>
            <person name="Mueller R.-W."/>
            <person name="Bruemmer F."/>
            <person name="Labrenz M."/>
            <person name="Spormann A.M."/>
            <person name="Op den Camp H."/>
            <person name="Overmann J."/>
            <person name="Amann R."/>
            <person name="Jetten M.S.M."/>
            <person name="Mascher T."/>
            <person name="Medema M.H."/>
            <person name="Devos D.P."/>
            <person name="Kaster A.-K."/>
            <person name="Ovreas L."/>
            <person name="Rohde M."/>
            <person name="Galperin M.Y."/>
            <person name="Jogler C."/>
        </authorList>
    </citation>
    <scope>NUCLEOTIDE SEQUENCE [LARGE SCALE GENOMIC DNA]</scope>
    <source>
        <strain evidence="1 2">Spb1</strain>
    </source>
</reference>
<dbReference type="AlphaFoldDB" id="A0A518GLU0"/>
<evidence type="ECO:0000313" key="1">
    <source>
        <dbReference type="EMBL" id="QDV29622.1"/>
    </source>
</evidence>
<keyword evidence="2" id="KW-1185">Reference proteome</keyword>
<gene>
    <name evidence="1" type="ORF">Spb1_15350</name>
</gene>
<protein>
    <submittedName>
        <fullName evidence="1">Uncharacterized protein</fullName>
    </submittedName>
</protein>
<name>A0A518GLU0_9PLAN</name>
<dbReference type="Proteomes" id="UP000315349">
    <property type="component" value="Chromosome"/>
</dbReference>
<dbReference type="KEGG" id="peh:Spb1_15350"/>
<evidence type="ECO:0000313" key="2">
    <source>
        <dbReference type="Proteomes" id="UP000315349"/>
    </source>
</evidence>
<sequence>MAQARQSLQTKATTVASTASILSLRSIAHEMLTSREENFCEICRIR</sequence>
<organism evidence="1 2">
    <name type="scientific">Planctopirus ephydatiae</name>
    <dbReference type="NCBI Taxonomy" id="2528019"/>
    <lineage>
        <taxon>Bacteria</taxon>
        <taxon>Pseudomonadati</taxon>
        <taxon>Planctomycetota</taxon>
        <taxon>Planctomycetia</taxon>
        <taxon>Planctomycetales</taxon>
        <taxon>Planctomycetaceae</taxon>
        <taxon>Planctopirus</taxon>
    </lineage>
</organism>
<accession>A0A518GLU0</accession>
<dbReference type="EMBL" id="CP036299">
    <property type="protein sequence ID" value="QDV29622.1"/>
    <property type="molecule type" value="Genomic_DNA"/>
</dbReference>
<proteinExistence type="predicted"/>